<name>A0A1Y6CH99_9BACT</name>
<reference evidence="2" key="1">
    <citation type="submission" date="2017-04" db="EMBL/GenBank/DDBJ databases">
        <authorList>
            <person name="Varghese N."/>
            <person name="Submissions S."/>
        </authorList>
    </citation>
    <scope>NUCLEOTIDE SEQUENCE [LARGE SCALE GENOMIC DNA]</scope>
    <source>
        <strain evidence="2">RKEM611</strain>
    </source>
</reference>
<evidence type="ECO:0000313" key="2">
    <source>
        <dbReference type="Proteomes" id="UP000192907"/>
    </source>
</evidence>
<evidence type="ECO:0000313" key="1">
    <source>
        <dbReference type="EMBL" id="SMF65203.1"/>
    </source>
</evidence>
<proteinExistence type="predicted"/>
<accession>A0A1Y6CH99</accession>
<dbReference type="Proteomes" id="UP000192907">
    <property type="component" value="Unassembled WGS sequence"/>
</dbReference>
<keyword evidence="2" id="KW-1185">Reference proteome</keyword>
<sequence>MACDKSHFDGAVKDQGSTIKSAEETVADEELVVQPTPVTGAYLSCQELSDKRTTQSAAIGCRIEGNDEVNPDSIDITWQVESDQTVTVENTGATPEWLQTYRITVRSPTVTSRVRVSAQVDQDLNTNIEDYQTTLLIVWDGCSLPLINFEDLGQTEARGTAISTQFLNSHGIQLSTASGLPLQLAEYGSGNPRAYVDNRGRTNGENEDDPEATGDFFMTEGLQDNTEQQTIYIDYTFPTKEARFELIDVDSSEYFLIRAMDSNGITIDQIDTRIANIFEGDARLSRYTLSSPTGRHEIYKIELAGFKDPSQGDIGFGFDNLSPHCLQ</sequence>
<organism evidence="1 2">
    <name type="scientific">Pseudobacteriovorax antillogorgiicola</name>
    <dbReference type="NCBI Taxonomy" id="1513793"/>
    <lineage>
        <taxon>Bacteria</taxon>
        <taxon>Pseudomonadati</taxon>
        <taxon>Bdellovibrionota</taxon>
        <taxon>Oligoflexia</taxon>
        <taxon>Oligoflexales</taxon>
        <taxon>Pseudobacteriovoracaceae</taxon>
        <taxon>Pseudobacteriovorax</taxon>
    </lineage>
</organism>
<dbReference type="EMBL" id="FWZT01000022">
    <property type="protein sequence ID" value="SMF65203.1"/>
    <property type="molecule type" value="Genomic_DNA"/>
</dbReference>
<protein>
    <submittedName>
        <fullName evidence="1">Uncharacterized protein</fullName>
    </submittedName>
</protein>
<dbReference type="AlphaFoldDB" id="A0A1Y6CH99"/>
<gene>
    <name evidence="1" type="ORF">SAMN06296036_122116</name>
</gene>